<protein>
    <submittedName>
        <fullName evidence="5">Histone deacetylase 14-like</fullName>
    </submittedName>
</protein>
<comment type="caution">
    <text evidence="5">The sequence shown here is derived from an EMBL/GenBank/DDBJ whole genome shotgun (WGS) entry which is preliminary data.</text>
</comment>
<gene>
    <name evidence="5" type="ORF">EPI10_008725</name>
</gene>
<dbReference type="GO" id="GO:0040029">
    <property type="term" value="P:epigenetic regulation of gene expression"/>
    <property type="evidence" value="ECO:0007669"/>
    <property type="project" value="TreeGrafter"/>
</dbReference>
<evidence type="ECO:0000256" key="2">
    <source>
        <dbReference type="ARBA" id="ARBA00022491"/>
    </source>
</evidence>
<dbReference type="Proteomes" id="UP000325315">
    <property type="component" value="Unassembled WGS sequence"/>
</dbReference>
<evidence type="ECO:0000313" key="5">
    <source>
        <dbReference type="EMBL" id="KAA3464481.1"/>
    </source>
</evidence>
<dbReference type="GO" id="GO:0005737">
    <property type="term" value="C:cytoplasm"/>
    <property type="evidence" value="ECO:0007669"/>
    <property type="project" value="TreeGrafter"/>
</dbReference>
<dbReference type="InterPro" id="IPR037138">
    <property type="entry name" value="His_deacetylse_dom_sf"/>
</dbReference>
<comment type="cofactor">
    <cofactor evidence="1">
        <name>Zn(2+)</name>
        <dbReference type="ChEBI" id="CHEBI:29105"/>
    </cofactor>
</comment>
<dbReference type="EMBL" id="SMMG02000008">
    <property type="protein sequence ID" value="KAA3464481.1"/>
    <property type="molecule type" value="Genomic_DNA"/>
</dbReference>
<name>A0A5B6V5X1_9ROSI</name>
<dbReference type="Gene3D" id="3.40.800.20">
    <property type="entry name" value="Histone deacetylase domain"/>
    <property type="match status" value="1"/>
</dbReference>
<accession>A0A5B6V5X1</accession>
<evidence type="ECO:0000313" key="6">
    <source>
        <dbReference type="Proteomes" id="UP000325315"/>
    </source>
</evidence>
<dbReference type="InterPro" id="IPR023801">
    <property type="entry name" value="His_deacetylse_dom"/>
</dbReference>
<organism evidence="5 6">
    <name type="scientific">Gossypium australe</name>
    <dbReference type="NCBI Taxonomy" id="47621"/>
    <lineage>
        <taxon>Eukaryota</taxon>
        <taxon>Viridiplantae</taxon>
        <taxon>Streptophyta</taxon>
        <taxon>Embryophyta</taxon>
        <taxon>Tracheophyta</taxon>
        <taxon>Spermatophyta</taxon>
        <taxon>Magnoliopsida</taxon>
        <taxon>eudicotyledons</taxon>
        <taxon>Gunneridae</taxon>
        <taxon>Pentapetalae</taxon>
        <taxon>rosids</taxon>
        <taxon>malvids</taxon>
        <taxon>Malvales</taxon>
        <taxon>Malvaceae</taxon>
        <taxon>Malvoideae</taxon>
        <taxon>Gossypium</taxon>
    </lineage>
</organism>
<dbReference type="Pfam" id="PF00850">
    <property type="entry name" value="Hist_deacetyl"/>
    <property type="match status" value="1"/>
</dbReference>
<dbReference type="PANTHER" id="PTHR10625">
    <property type="entry name" value="HISTONE DEACETYLASE HDAC1-RELATED"/>
    <property type="match status" value="1"/>
</dbReference>
<evidence type="ECO:0000259" key="4">
    <source>
        <dbReference type="Pfam" id="PF00850"/>
    </source>
</evidence>
<evidence type="ECO:0000256" key="3">
    <source>
        <dbReference type="ARBA" id="ARBA00022853"/>
    </source>
</evidence>
<keyword evidence="6" id="KW-1185">Reference proteome</keyword>
<sequence>MPLSHLMELQTFRPPSFAGTMMFLVRNQVQQWKNHCRFSVNTMLSGHRFYKHLLSGRKCVSKNTKTSVSCSYSTEQNDTLPSIKQLSDARVIYAVAAALGHNKESHPESSARVPAIVKALEKMELTPKVLKGIIPVPVLFLCHLFSVANHSLTSMPITKHDKFRGSDILELQNFNLASVDDIASVHAKAYAMDQASEQGLILIEGSGPTYATSTGSVPFSSIMHLSIVTFHESLVAAGAGLALVDSVVAASKNQLDPPTAFALIRPPGHHAIPKGPMGFCVFGNVAIAARHAQRVHGLKRVFIIDFDVHHGNGTNDAFLDDPDIFFLSTHQDGSYPGTGKFDEIGIGSGEGATLNLPLPGGSGDTAMRTVFDEVIVPCAQRYDGHVLDPLANLQFTTGTYYMLASNIKQLAKDLCGGRCVFFLEGGYNLDSLSYSVADSFRAFLGEPSLAAEFDDPAILYEEPSTRVKQAIQRVKHIHSL</sequence>
<dbReference type="InterPro" id="IPR023696">
    <property type="entry name" value="Ureohydrolase_dom_sf"/>
</dbReference>
<dbReference type="AlphaFoldDB" id="A0A5B6V5X1"/>
<evidence type="ECO:0000256" key="1">
    <source>
        <dbReference type="ARBA" id="ARBA00001947"/>
    </source>
</evidence>
<keyword evidence="3" id="KW-0156">Chromatin regulator</keyword>
<keyword evidence="2" id="KW-0678">Repressor</keyword>
<feature type="domain" description="Histone deacetylase" evidence="4">
    <location>
        <begin position="172"/>
        <end position="441"/>
    </location>
</feature>
<dbReference type="OrthoDB" id="424012at2759"/>
<dbReference type="PANTHER" id="PTHR10625:SF11">
    <property type="entry name" value="HISTONE DEACETYLASE 14, CHLOROPLASTIC"/>
    <property type="match status" value="1"/>
</dbReference>
<dbReference type="PRINTS" id="PR01270">
    <property type="entry name" value="HDASUPER"/>
</dbReference>
<dbReference type="InterPro" id="IPR000286">
    <property type="entry name" value="HDACs"/>
</dbReference>
<proteinExistence type="predicted"/>
<dbReference type="GO" id="GO:0004407">
    <property type="term" value="F:histone deacetylase activity"/>
    <property type="evidence" value="ECO:0007669"/>
    <property type="project" value="TreeGrafter"/>
</dbReference>
<dbReference type="SUPFAM" id="SSF52768">
    <property type="entry name" value="Arginase/deacetylase"/>
    <property type="match status" value="1"/>
</dbReference>
<reference evidence="6" key="1">
    <citation type="journal article" date="2019" name="Plant Biotechnol. J.">
        <title>Genome sequencing of the Australian wild diploid species Gossypium australe highlights disease resistance and delayed gland morphogenesis.</title>
        <authorList>
            <person name="Cai Y."/>
            <person name="Cai X."/>
            <person name="Wang Q."/>
            <person name="Wang P."/>
            <person name="Zhang Y."/>
            <person name="Cai C."/>
            <person name="Xu Y."/>
            <person name="Wang K."/>
            <person name="Zhou Z."/>
            <person name="Wang C."/>
            <person name="Geng S."/>
            <person name="Li B."/>
            <person name="Dong Q."/>
            <person name="Hou Y."/>
            <person name="Wang H."/>
            <person name="Ai P."/>
            <person name="Liu Z."/>
            <person name="Yi F."/>
            <person name="Sun M."/>
            <person name="An G."/>
            <person name="Cheng J."/>
            <person name="Zhang Y."/>
            <person name="Shi Q."/>
            <person name="Xie Y."/>
            <person name="Shi X."/>
            <person name="Chang Y."/>
            <person name="Huang F."/>
            <person name="Chen Y."/>
            <person name="Hong S."/>
            <person name="Mi L."/>
            <person name="Sun Q."/>
            <person name="Zhang L."/>
            <person name="Zhou B."/>
            <person name="Peng R."/>
            <person name="Zhang X."/>
            <person name="Liu F."/>
        </authorList>
    </citation>
    <scope>NUCLEOTIDE SEQUENCE [LARGE SCALE GENOMIC DNA]</scope>
    <source>
        <strain evidence="6">cv. PA1801</strain>
    </source>
</reference>
<dbReference type="GO" id="GO:0000118">
    <property type="term" value="C:histone deacetylase complex"/>
    <property type="evidence" value="ECO:0007669"/>
    <property type="project" value="TreeGrafter"/>
</dbReference>
<dbReference type="CDD" id="cd09992">
    <property type="entry name" value="HDAC_classII"/>
    <property type="match status" value="1"/>
</dbReference>